<evidence type="ECO:0000256" key="1">
    <source>
        <dbReference type="SAM" id="MobiDB-lite"/>
    </source>
</evidence>
<organism evidence="2 3">
    <name type="scientific">Enhygromyxa salina</name>
    <dbReference type="NCBI Taxonomy" id="215803"/>
    <lineage>
        <taxon>Bacteria</taxon>
        <taxon>Pseudomonadati</taxon>
        <taxon>Myxococcota</taxon>
        <taxon>Polyangia</taxon>
        <taxon>Nannocystales</taxon>
        <taxon>Nannocystaceae</taxon>
        <taxon>Enhygromyxa</taxon>
    </lineage>
</organism>
<evidence type="ECO:0000313" key="3">
    <source>
        <dbReference type="Proteomes" id="UP000031599"/>
    </source>
</evidence>
<proteinExistence type="predicted"/>
<dbReference type="EMBL" id="JMCC02000004">
    <property type="protein sequence ID" value="KIG19154.1"/>
    <property type="molecule type" value="Genomic_DNA"/>
</dbReference>
<evidence type="ECO:0000313" key="2">
    <source>
        <dbReference type="EMBL" id="KIG19154.1"/>
    </source>
</evidence>
<accession>A0A0C1ZNU7</accession>
<sequence length="43" mass="4708">MGSSMCRRRESTESSGEAPIVVVEFDSPDSMLDHPISWHASVS</sequence>
<reference evidence="2 3" key="1">
    <citation type="submission" date="2014-12" db="EMBL/GenBank/DDBJ databases">
        <title>Genome assembly of Enhygromyxa salina DSM 15201.</title>
        <authorList>
            <person name="Sharma G."/>
            <person name="Subramanian S."/>
        </authorList>
    </citation>
    <scope>NUCLEOTIDE SEQUENCE [LARGE SCALE GENOMIC DNA]</scope>
    <source>
        <strain evidence="2 3">DSM 15201</strain>
    </source>
</reference>
<dbReference type="AlphaFoldDB" id="A0A0C1ZNU7"/>
<name>A0A0C1ZNU7_9BACT</name>
<gene>
    <name evidence="2" type="ORF">DB30_04619</name>
</gene>
<feature type="region of interest" description="Disordered" evidence="1">
    <location>
        <begin position="1"/>
        <end position="20"/>
    </location>
</feature>
<protein>
    <submittedName>
        <fullName evidence="2">Uncharacterized protein</fullName>
    </submittedName>
</protein>
<dbReference type="Proteomes" id="UP000031599">
    <property type="component" value="Unassembled WGS sequence"/>
</dbReference>
<comment type="caution">
    <text evidence="2">The sequence shown here is derived from an EMBL/GenBank/DDBJ whole genome shotgun (WGS) entry which is preliminary data.</text>
</comment>